<dbReference type="PANTHER" id="PTHR11630">
    <property type="entry name" value="DNA REPLICATION LICENSING FACTOR MCM FAMILY MEMBER"/>
    <property type="match status" value="1"/>
</dbReference>
<dbReference type="InterPro" id="IPR033762">
    <property type="entry name" value="MCM_OB"/>
</dbReference>
<dbReference type="FunFam" id="2.20.28.10:FF:000003">
    <property type="entry name" value="DNA helicase"/>
    <property type="match status" value="1"/>
</dbReference>
<dbReference type="PANTHER" id="PTHR11630:SF66">
    <property type="entry name" value="DNA REPLICATION LICENSING FACTOR MCM4"/>
    <property type="match status" value="1"/>
</dbReference>
<evidence type="ECO:0000256" key="9">
    <source>
        <dbReference type="ARBA" id="ARBA00023125"/>
    </source>
</evidence>
<keyword evidence="13" id="KW-0542">Nucleomorph</keyword>
<comment type="subunit">
    <text evidence="11">Component of the MCM2-7 complex.</text>
</comment>
<dbReference type="AlphaFoldDB" id="J7G7I7"/>
<evidence type="ECO:0000313" key="14">
    <source>
        <dbReference type="Proteomes" id="UP000243348"/>
    </source>
</evidence>
<dbReference type="GO" id="GO:1902975">
    <property type="term" value="P:mitotic DNA replication initiation"/>
    <property type="evidence" value="ECO:0007669"/>
    <property type="project" value="TreeGrafter"/>
</dbReference>
<dbReference type="Gene3D" id="3.40.50.300">
    <property type="entry name" value="P-loop containing nucleotide triphosphate hydrolases"/>
    <property type="match status" value="1"/>
</dbReference>
<keyword evidence="6 11" id="KW-0378">Hydrolase</keyword>
<dbReference type="Gene3D" id="3.30.1640.10">
    <property type="entry name" value="mini-chromosome maintenance (MCM) complex, chain A, domain 1"/>
    <property type="match status" value="1"/>
</dbReference>
<dbReference type="SUPFAM" id="SSF52540">
    <property type="entry name" value="P-loop containing nucleoside triphosphate hydrolases"/>
    <property type="match status" value="1"/>
</dbReference>
<sequence>MDKLEKNFFPFHFDLIVNKQFQNISEDIMVISKRFVKFLIYFKSIKNRRSYFPKILEKTLKGTTKNIRINLSHLASFDPYLYFKIQKFPTEMISVFDFSINNFIFLARKLRKNYIKKKHKVFFLHNTKTLTLGISSLGPKNLNKLVTIKGLICRISSVVPELTAAFFQCEICCYETYSFIEKGNMVEPVYCINCRHFHSFQISYKRSSFTDKQFMLLQQVPMTDHIDKNLPTMIGVISNDLFYKIQTGDFVEVTGILRISSLDKRKLNNSEAFFQFYMEVLYIYWENKHFLKRKKVVKKIFEKRKLKKKEKEVESSIKKESLIQNPNIYLNYLDCIVPNLIGYETLKHGICHSLFQTTKNSYSKKCFNLDKPFNILFIEKAGFAKSQILRSVAEMTRNAEFIDGENIFSENPILSKKISKSMDTDLELNLENFFLKNKKLICIDKINELHGDILILMGEFMKNKWVSVVKSGVVCEIDKKINFIGTIEFLEEQNKIFSLIENPFLPNFDLVYFLKSPSSAIQDRRLAKHLLSLYFKCFGKEFSREKYLFGIGIKSKILLSILSPIKNYDPPFFPDFCVKEIAKWKTVCHTLKKYKSGSDHEEKFSVWEVLVVLSQTFSELRFSNLINLEDIRHAGIVFLETLNSWKKFDGYYQRKHRYIP</sequence>
<reference evidence="13 14" key="1">
    <citation type="journal article" date="2012" name="Genome Biol. Evol.">
        <title>Nucleomorph genome sequence of the cryptophyte alga Chroomonas mesostigmatica CCMP1168 reveals lineage-specific gene loss and genome complexity.</title>
        <authorList>
            <person name="Moore C.E."/>
            <person name="Curtis B."/>
            <person name="Mills T."/>
            <person name="Tanifuji G."/>
            <person name="Archibald J.M."/>
        </authorList>
    </citation>
    <scope>NUCLEOTIDE SEQUENCE [LARGE SCALE GENOMIC DNA]</scope>
    <source>
        <strain evidence="13 14">CCMP1168</strain>
    </source>
</reference>
<keyword evidence="8 11" id="KW-0067">ATP-binding</keyword>
<dbReference type="EMBL" id="CP003680">
    <property type="protein sequence ID" value="AFP65243.1"/>
    <property type="molecule type" value="Genomic_DNA"/>
</dbReference>
<dbReference type="Gene3D" id="2.20.28.10">
    <property type="match status" value="1"/>
</dbReference>
<gene>
    <name evidence="13" type="primary">mcm4</name>
    <name evidence="13" type="ORF">CMESO_40</name>
</gene>
<evidence type="ECO:0000256" key="2">
    <source>
        <dbReference type="ARBA" id="ARBA00004229"/>
    </source>
</evidence>
<evidence type="ECO:0000256" key="8">
    <source>
        <dbReference type="ARBA" id="ARBA00022840"/>
    </source>
</evidence>
<protein>
    <recommendedName>
        <fullName evidence="11">DNA replication licensing factor MCM4</fullName>
        <ecNumber evidence="11">3.6.4.12</ecNumber>
    </recommendedName>
</protein>
<dbReference type="GO" id="GO:0017116">
    <property type="term" value="F:single-stranded DNA helicase activity"/>
    <property type="evidence" value="ECO:0007669"/>
    <property type="project" value="TreeGrafter"/>
</dbReference>
<evidence type="ECO:0000256" key="1">
    <source>
        <dbReference type="ARBA" id="ARBA00004123"/>
    </source>
</evidence>
<evidence type="ECO:0000256" key="7">
    <source>
        <dbReference type="ARBA" id="ARBA00022806"/>
    </source>
</evidence>
<dbReference type="SUPFAM" id="SSF50249">
    <property type="entry name" value="Nucleic acid-binding proteins"/>
    <property type="match status" value="1"/>
</dbReference>
<dbReference type="InterPro" id="IPR027417">
    <property type="entry name" value="P-loop_NTPase"/>
</dbReference>
<proteinExistence type="inferred from homology"/>
<dbReference type="GO" id="GO:0009507">
    <property type="term" value="C:chloroplast"/>
    <property type="evidence" value="ECO:0007669"/>
    <property type="project" value="UniProtKB-SubCell"/>
</dbReference>
<dbReference type="InterPro" id="IPR027925">
    <property type="entry name" value="MCM_N"/>
</dbReference>
<keyword evidence="9 11" id="KW-0238">DNA-binding</keyword>
<evidence type="ECO:0000256" key="4">
    <source>
        <dbReference type="ARBA" id="ARBA00022705"/>
    </source>
</evidence>
<dbReference type="InterPro" id="IPR012340">
    <property type="entry name" value="NA-bd_OB-fold"/>
</dbReference>
<keyword evidence="10 11" id="KW-0539">Nucleus</keyword>
<dbReference type="Pfam" id="PF17207">
    <property type="entry name" value="MCM_OB"/>
    <property type="match status" value="1"/>
</dbReference>
<dbReference type="InterPro" id="IPR008047">
    <property type="entry name" value="MCM_4"/>
</dbReference>
<dbReference type="GO" id="GO:0000727">
    <property type="term" value="P:double-strand break repair via break-induced replication"/>
    <property type="evidence" value="ECO:0007669"/>
    <property type="project" value="TreeGrafter"/>
</dbReference>
<dbReference type="GO" id="GO:0006271">
    <property type="term" value="P:DNA strand elongation involved in DNA replication"/>
    <property type="evidence" value="ECO:0007669"/>
    <property type="project" value="TreeGrafter"/>
</dbReference>
<dbReference type="Pfam" id="PF00493">
    <property type="entry name" value="MCM"/>
    <property type="match status" value="1"/>
</dbReference>
<dbReference type="InterPro" id="IPR031327">
    <property type="entry name" value="MCM"/>
</dbReference>
<evidence type="ECO:0000256" key="6">
    <source>
        <dbReference type="ARBA" id="ARBA00022801"/>
    </source>
</evidence>
<evidence type="ECO:0000256" key="11">
    <source>
        <dbReference type="RuleBase" id="RU368062"/>
    </source>
</evidence>
<dbReference type="Gene3D" id="2.40.50.140">
    <property type="entry name" value="Nucleic acid-binding proteins"/>
    <property type="match status" value="1"/>
</dbReference>
<keyword evidence="7 11" id="KW-0347">Helicase</keyword>
<dbReference type="GO" id="GO:0005524">
    <property type="term" value="F:ATP binding"/>
    <property type="evidence" value="ECO:0007669"/>
    <property type="project" value="UniProtKB-UniRule"/>
</dbReference>
<dbReference type="Pfam" id="PF14551">
    <property type="entry name" value="MCM_N"/>
    <property type="match status" value="1"/>
</dbReference>
<accession>J7G7I7</accession>
<comment type="subcellular location">
    <subcellularLocation>
        <location evidence="1">Nucleus</location>
    </subcellularLocation>
    <subcellularLocation>
        <location evidence="2">Plastid</location>
        <location evidence="2">Chloroplast</location>
    </subcellularLocation>
</comment>
<dbReference type="GO" id="GO:0003697">
    <property type="term" value="F:single-stranded DNA binding"/>
    <property type="evidence" value="ECO:0007669"/>
    <property type="project" value="TreeGrafter"/>
</dbReference>
<dbReference type="PROSITE" id="PS50051">
    <property type="entry name" value="MCM_2"/>
    <property type="match status" value="1"/>
</dbReference>
<organism evidence="13 14">
    <name type="scientific">Chroomonas mesostigmatica CCMP1168</name>
    <dbReference type="NCBI Taxonomy" id="1195612"/>
    <lineage>
        <taxon>Eukaryota</taxon>
        <taxon>Cryptophyceae</taxon>
        <taxon>Pyrenomonadales</taxon>
        <taxon>Chroomonadaceae</taxon>
        <taxon>Chroomonas</taxon>
    </lineage>
</organism>
<dbReference type="PRINTS" id="PR01660">
    <property type="entry name" value="MCMPROTEIN4"/>
</dbReference>
<feature type="domain" description="MCM C-terminal AAA(+) ATPase" evidence="12">
    <location>
        <begin position="328"/>
        <end position="530"/>
    </location>
</feature>
<dbReference type="Proteomes" id="UP000243348">
    <property type="component" value="Nucleomorph 1"/>
</dbReference>
<dbReference type="GO" id="GO:0016887">
    <property type="term" value="F:ATP hydrolysis activity"/>
    <property type="evidence" value="ECO:0007669"/>
    <property type="project" value="RHEA"/>
</dbReference>
<keyword evidence="5 11" id="KW-0547">Nucleotide-binding</keyword>
<dbReference type="SMART" id="SM00350">
    <property type="entry name" value="MCM"/>
    <property type="match status" value="1"/>
</dbReference>
<evidence type="ECO:0000256" key="5">
    <source>
        <dbReference type="ARBA" id="ARBA00022741"/>
    </source>
</evidence>
<evidence type="ECO:0000256" key="10">
    <source>
        <dbReference type="ARBA" id="ARBA00023242"/>
    </source>
</evidence>
<evidence type="ECO:0000256" key="3">
    <source>
        <dbReference type="ARBA" id="ARBA00008010"/>
    </source>
</evidence>
<evidence type="ECO:0000313" key="13">
    <source>
        <dbReference type="EMBL" id="AFP65243.1"/>
    </source>
</evidence>
<geneLocation type="nucleomorph" evidence="13"/>
<dbReference type="EC" id="3.6.4.12" evidence="11"/>
<dbReference type="InterPro" id="IPR001208">
    <property type="entry name" value="MCM_dom"/>
</dbReference>
<dbReference type="GO" id="GO:0042555">
    <property type="term" value="C:MCM complex"/>
    <property type="evidence" value="ECO:0007669"/>
    <property type="project" value="UniProtKB-UniRule"/>
</dbReference>
<comment type="similarity">
    <text evidence="3 11">Belongs to the MCM family.</text>
</comment>
<dbReference type="GO" id="GO:0005634">
    <property type="term" value="C:nucleus"/>
    <property type="evidence" value="ECO:0007669"/>
    <property type="project" value="UniProtKB-SubCell"/>
</dbReference>
<evidence type="ECO:0000259" key="12">
    <source>
        <dbReference type="PROSITE" id="PS50051"/>
    </source>
</evidence>
<keyword evidence="4 11" id="KW-0235">DNA replication</keyword>
<comment type="function">
    <text evidence="11">Acts as component of the MCM2-7 complex (MCM complex) which is the replicative helicase essential for 'once per cell cycle' DNA replication initiation and elongation in eukaryotic cells. The active ATPase sites in the MCM2-7 ring are formed through the interaction surfaces of two neighboring subunits such that a critical structure of a conserved arginine finger motif is provided in trans relative to the ATP-binding site of the Walker A box of the adjacent subunit. The six ATPase active sites, however, are likely to contribute differentially to the complex helicase activity.</text>
</comment>
<comment type="catalytic activity">
    <reaction evidence="11">
        <text>ATP + H2O = ADP + phosphate + H(+)</text>
        <dbReference type="Rhea" id="RHEA:13065"/>
        <dbReference type="ChEBI" id="CHEBI:15377"/>
        <dbReference type="ChEBI" id="CHEBI:15378"/>
        <dbReference type="ChEBI" id="CHEBI:30616"/>
        <dbReference type="ChEBI" id="CHEBI:43474"/>
        <dbReference type="ChEBI" id="CHEBI:456216"/>
        <dbReference type="EC" id="3.6.4.12"/>
    </reaction>
</comment>
<name>J7G7I7_9CRYP</name>